<dbReference type="EMBL" id="CP001966">
    <property type="protein sequence ID" value="ADG78863.1"/>
    <property type="molecule type" value="Genomic_DNA"/>
</dbReference>
<sequence length="121" mass="11743">MNVNVNTKTSSAVITKIGAGVLALGAAGAIFGVGSAAASPVPGSPSGYHEDHVVSPGQNQGIGPQGAGHGTIVVPGNALQPGNVSDDSRTANNSGPNAAVPIDSGDHPRSNPGFDNPLAPF</sequence>
<keyword evidence="3" id="KW-1185">Reference proteome</keyword>
<evidence type="ECO:0000313" key="2">
    <source>
        <dbReference type="EMBL" id="ADG78863.1"/>
    </source>
</evidence>
<dbReference type="KEGG" id="tpr:Tpau_2254"/>
<feature type="compositionally biased region" description="Polar residues" evidence="1">
    <location>
        <begin position="80"/>
        <end position="96"/>
    </location>
</feature>
<organism evidence="2 3">
    <name type="scientific">Tsukamurella paurometabola (strain ATCC 8368 / DSM 20162 / CCUG 35730 / CIP 100753 / JCM 10117 / KCTC 9821 / NBRC 16120 / NCIMB 702349 / NCTC 13040)</name>
    <name type="common">Corynebacterium paurometabolum</name>
    <dbReference type="NCBI Taxonomy" id="521096"/>
    <lineage>
        <taxon>Bacteria</taxon>
        <taxon>Bacillati</taxon>
        <taxon>Actinomycetota</taxon>
        <taxon>Actinomycetes</taxon>
        <taxon>Mycobacteriales</taxon>
        <taxon>Tsukamurellaceae</taxon>
        <taxon>Tsukamurella</taxon>
    </lineage>
</organism>
<dbReference type="HOGENOM" id="CLU_2037059_0_0_11"/>
<feature type="compositionally biased region" description="Low complexity" evidence="1">
    <location>
        <begin position="38"/>
        <end position="47"/>
    </location>
</feature>
<reference evidence="3" key="1">
    <citation type="submission" date="2010-03" db="EMBL/GenBank/DDBJ databases">
        <title>The complete chromosome of Tsukamurella paurometabola DSM 20162.</title>
        <authorList>
            <consortium name="US DOE Joint Genome Institute (JGI-PGF)"/>
            <person name="Lucas S."/>
            <person name="Copeland A."/>
            <person name="Lapidus A."/>
            <person name="Glavina del Rio T."/>
            <person name="Dalin E."/>
            <person name="Tice H."/>
            <person name="Bruce D."/>
            <person name="Goodwin L."/>
            <person name="Pitluck S."/>
            <person name="Kyrpides N."/>
            <person name="Mavromatis K."/>
            <person name="Ivanova N."/>
            <person name="Mikhailova N."/>
            <person name="Munk A.C."/>
            <person name="Brettin T."/>
            <person name="Detter J.C."/>
            <person name="Tapia R."/>
            <person name="Han C."/>
            <person name="Larimer F."/>
            <person name="Land M."/>
            <person name="Hauser L."/>
            <person name="Markowitz V."/>
            <person name="Cheng J.-F."/>
            <person name="Hugenholtz P."/>
            <person name="Woyke T."/>
            <person name="Wu D."/>
            <person name="Jando M."/>
            <person name="Brambilla E."/>
            <person name="Klenk H.-P."/>
            <person name="Eisen J.A."/>
        </authorList>
    </citation>
    <scope>NUCLEOTIDE SEQUENCE [LARGE SCALE GENOMIC DNA]</scope>
    <source>
        <strain evidence="3">ATCC 8368 / DSM 20162 / CCUG 35730 / CIP 100753 / JCM 10117 / KCTC 9821 / NBRC 16120 / NCIMB 702349 / NCTC 13040</strain>
    </source>
</reference>
<gene>
    <name evidence="2" type="ordered locus">Tpau_2254</name>
</gene>
<reference evidence="2 3" key="2">
    <citation type="journal article" date="2011" name="Stand. Genomic Sci.">
        <title>Complete genome sequence of Tsukamurella paurometabola type strain (no. 33).</title>
        <authorList>
            <person name="Munk A.C."/>
            <person name="Lapidus A."/>
            <person name="Lucas S."/>
            <person name="Nolan M."/>
            <person name="Tice H."/>
            <person name="Cheng J.F."/>
            <person name="Del Rio T.G."/>
            <person name="Goodwin L."/>
            <person name="Pitluck S."/>
            <person name="Liolios K."/>
            <person name="Huntemann M."/>
            <person name="Ivanova N."/>
            <person name="Mavromatis K."/>
            <person name="Mikhailova N."/>
            <person name="Pati A."/>
            <person name="Chen A."/>
            <person name="Palaniappan K."/>
            <person name="Tapia R."/>
            <person name="Han C."/>
            <person name="Land M."/>
            <person name="Hauser L."/>
            <person name="Chang Y.J."/>
            <person name="Jeffries C.D."/>
            <person name="Brettin T."/>
            <person name="Yasawong M."/>
            <person name="Brambilla E.M."/>
            <person name="Rohde M."/>
            <person name="Sikorski J."/>
            <person name="Goker M."/>
            <person name="Detter J.C."/>
            <person name="Woyke T."/>
            <person name="Bristow J."/>
            <person name="Eisen J.A."/>
            <person name="Markowitz V."/>
            <person name="Hugenholtz P."/>
            <person name="Kyrpides N.C."/>
            <person name="Klenk H.P."/>
        </authorList>
    </citation>
    <scope>NUCLEOTIDE SEQUENCE [LARGE SCALE GENOMIC DNA]</scope>
    <source>
        <strain evidence="3">ATCC 8368 / DSM 20162 / CCUG 35730 / CIP 100753 / JCM 10117 / KCTC 9821 / NBRC 16120 / NCIMB 702349 / NCTC 13040</strain>
    </source>
</reference>
<evidence type="ECO:0000256" key="1">
    <source>
        <dbReference type="SAM" id="MobiDB-lite"/>
    </source>
</evidence>
<name>D5UQ93_TSUPD</name>
<proteinExistence type="predicted"/>
<protein>
    <submittedName>
        <fullName evidence="2">Uncharacterized protein</fullName>
    </submittedName>
</protein>
<dbReference type="Proteomes" id="UP000001213">
    <property type="component" value="Chromosome"/>
</dbReference>
<dbReference type="AlphaFoldDB" id="D5UQ93"/>
<feature type="region of interest" description="Disordered" evidence="1">
    <location>
        <begin position="38"/>
        <end position="121"/>
    </location>
</feature>
<accession>D5UQ93</accession>
<evidence type="ECO:0000313" key="3">
    <source>
        <dbReference type="Proteomes" id="UP000001213"/>
    </source>
</evidence>